<dbReference type="GO" id="GO:0006633">
    <property type="term" value="P:fatty acid biosynthetic process"/>
    <property type="evidence" value="ECO:0007669"/>
    <property type="project" value="TreeGrafter"/>
</dbReference>
<dbReference type="PANTHER" id="PTHR42760">
    <property type="entry name" value="SHORT-CHAIN DEHYDROGENASES/REDUCTASES FAMILY MEMBER"/>
    <property type="match status" value="1"/>
</dbReference>
<dbReference type="PROSITE" id="PS00061">
    <property type="entry name" value="ADH_SHORT"/>
    <property type="match status" value="2"/>
</dbReference>
<keyword evidence="4" id="KW-1185">Reference proteome</keyword>
<comment type="similarity">
    <text evidence="1">Belongs to the short-chain dehydrogenases/reductases (SDR) family.</text>
</comment>
<evidence type="ECO:0000313" key="3">
    <source>
        <dbReference type="EMBL" id="KAK0458804.1"/>
    </source>
</evidence>
<dbReference type="PRINTS" id="PR00081">
    <property type="entry name" value="GDHRDH"/>
</dbReference>
<dbReference type="EMBL" id="JAUEPS010000016">
    <property type="protein sequence ID" value="KAK0458804.1"/>
    <property type="molecule type" value="Genomic_DNA"/>
</dbReference>
<sequence>MTERPVALVTGCAGGIGRAIALRLASDGFDVTLNDIASQKENLETLHNEIEKLGKKASIYTADVSKEDEVKAMVDKTVEVLGRLDIVSFLPIFPPFDLTFSGTPISATVEEWDRIFAINARGIFLCYKYAAIQMVKQGWGGRIIGANSVTGMRAHGNLCPYSSSKFAVRGLTQSAAMELGPHQITVNAYAPGFIDTPMTRSVYSGEEFAESVTISLSYINYKVALKKIGQPKDLASLVSYIASPESHFITGQSVSDIRYVCGFLVTDDLRVGPSFYISFPGQETNVQPTTMTERPVALVTGCAGGIGRAIALRLASDGFDVTLNDIASQKENLETLHNEIEKLGKKASTYIADVSKEDEVKAMVDETVKVLGRLDVMVANAGICPRFSGLMNTTAEEWDHILGVNARGVFLCYKYAAMQMIKQGQGGRIIGANSIAGMRALPGTCPYTMSKFAVRGLTQSAAMELGPHQITVNAYAPGVYHRYVLILEFPSKVHQSENTSALKKIGHPKDLASLVSYLASPESHFITGQTVSVTQSMYTFLVIDIHFQISIDGGRFFN</sequence>
<keyword evidence="2" id="KW-0521">NADP</keyword>
<dbReference type="GeneID" id="85351067"/>
<organism evidence="3 4">
    <name type="scientific">Armillaria tabescens</name>
    <name type="common">Ringless honey mushroom</name>
    <name type="synonym">Agaricus tabescens</name>
    <dbReference type="NCBI Taxonomy" id="1929756"/>
    <lineage>
        <taxon>Eukaryota</taxon>
        <taxon>Fungi</taxon>
        <taxon>Dikarya</taxon>
        <taxon>Basidiomycota</taxon>
        <taxon>Agaricomycotina</taxon>
        <taxon>Agaricomycetes</taxon>
        <taxon>Agaricomycetidae</taxon>
        <taxon>Agaricales</taxon>
        <taxon>Marasmiineae</taxon>
        <taxon>Physalacriaceae</taxon>
        <taxon>Desarmillaria</taxon>
    </lineage>
</organism>
<dbReference type="AlphaFoldDB" id="A0AA39KCU2"/>
<dbReference type="PRINTS" id="PR00080">
    <property type="entry name" value="SDRFAMILY"/>
</dbReference>
<dbReference type="InterPro" id="IPR036291">
    <property type="entry name" value="NAD(P)-bd_dom_sf"/>
</dbReference>
<dbReference type="InterPro" id="IPR002347">
    <property type="entry name" value="SDR_fam"/>
</dbReference>
<dbReference type="Proteomes" id="UP001175211">
    <property type="component" value="Unassembled WGS sequence"/>
</dbReference>
<comment type="caution">
    <text evidence="3">The sequence shown here is derived from an EMBL/GenBank/DDBJ whole genome shotgun (WGS) entry which is preliminary data.</text>
</comment>
<proteinExistence type="inferred from homology"/>
<protein>
    <submittedName>
        <fullName evidence="3">NAD(P)-binding protein</fullName>
    </submittedName>
</protein>
<evidence type="ECO:0000256" key="1">
    <source>
        <dbReference type="ARBA" id="ARBA00006484"/>
    </source>
</evidence>
<dbReference type="SUPFAM" id="SSF51735">
    <property type="entry name" value="NAD(P)-binding Rossmann-fold domains"/>
    <property type="match status" value="2"/>
</dbReference>
<dbReference type="RefSeq" id="XP_060331054.1">
    <property type="nucleotide sequence ID" value="XM_060467519.1"/>
</dbReference>
<dbReference type="GO" id="GO:0016616">
    <property type="term" value="F:oxidoreductase activity, acting on the CH-OH group of donors, NAD or NADP as acceptor"/>
    <property type="evidence" value="ECO:0007669"/>
    <property type="project" value="TreeGrafter"/>
</dbReference>
<dbReference type="Pfam" id="PF13561">
    <property type="entry name" value="adh_short_C2"/>
    <property type="match status" value="2"/>
</dbReference>
<dbReference type="GO" id="GO:0048038">
    <property type="term" value="F:quinone binding"/>
    <property type="evidence" value="ECO:0007669"/>
    <property type="project" value="TreeGrafter"/>
</dbReference>
<evidence type="ECO:0000313" key="4">
    <source>
        <dbReference type="Proteomes" id="UP001175211"/>
    </source>
</evidence>
<name>A0AA39KCU2_ARMTA</name>
<dbReference type="Gene3D" id="3.40.50.720">
    <property type="entry name" value="NAD(P)-binding Rossmann-like Domain"/>
    <property type="match status" value="2"/>
</dbReference>
<reference evidence="3" key="1">
    <citation type="submission" date="2023-06" db="EMBL/GenBank/DDBJ databases">
        <authorList>
            <consortium name="Lawrence Berkeley National Laboratory"/>
            <person name="Ahrendt S."/>
            <person name="Sahu N."/>
            <person name="Indic B."/>
            <person name="Wong-Bajracharya J."/>
            <person name="Merenyi Z."/>
            <person name="Ke H.-M."/>
            <person name="Monk M."/>
            <person name="Kocsube S."/>
            <person name="Drula E."/>
            <person name="Lipzen A."/>
            <person name="Balint B."/>
            <person name="Henrissat B."/>
            <person name="Andreopoulos B."/>
            <person name="Martin F.M."/>
            <person name="Harder C.B."/>
            <person name="Rigling D."/>
            <person name="Ford K.L."/>
            <person name="Foster G.D."/>
            <person name="Pangilinan J."/>
            <person name="Papanicolaou A."/>
            <person name="Barry K."/>
            <person name="LaButti K."/>
            <person name="Viragh M."/>
            <person name="Koriabine M."/>
            <person name="Yan M."/>
            <person name="Riley R."/>
            <person name="Champramary S."/>
            <person name="Plett K.L."/>
            <person name="Tsai I.J."/>
            <person name="Slot J."/>
            <person name="Sipos G."/>
            <person name="Plett J."/>
            <person name="Nagy L.G."/>
            <person name="Grigoriev I.V."/>
        </authorList>
    </citation>
    <scope>NUCLEOTIDE SEQUENCE</scope>
    <source>
        <strain evidence="3">CCBAS 213</strain>
    </source>
</reference>
<evidence type="ECO:0000256" key="2">
    <source>
        <dbReference type="ARBA" id="ARBA00022857"/>
    </source>
</evidence>
<gene>
    <name evidence="3" type="ORF">EV420DRAFT_1269707</name>
</gene>
<dbReference type="FunFam" id="3.40.50.720:FF:000084">
    <property type="entry name" value="Short-chain dehydrogenase reductase"/>
    <property type="match status" value="2"/>
</dbReference>
<dbReference type="InterPro" id="IPR020904">
    <property type="entry name" value="Sc_DH/Rdtase_CS"/>
</dbReference>
<accession>A0AA39KCU2</accession>
<dbReference type="PANTHER" id="PTHR42760:SF121">
    <property type="entry name" value="3-OXOACYL-(ACYL-CARRIER-PROTEIN) REDUCTASE"/>
    <property type="match status" value="1"/>
</dbReference>